<sequence>MSKKRGSVWWKILLGFILALFIILMVVEGALRVFISKELESDFAKQTSMTGVTTDQKPEIGFGPAPLLLSIATGTIPRVDIATPSTLQISHPHGINSDPDIKGTPAADVHITDLALRGSEGPVAGHIVVETDISDDMMLAQVQSAMLEQTSMAGDGLAGALLENLVRVTDITPDPETDTLDIEFTDGAAHIMIRPSAAGGQLQMEATEARLFGFALPDEVTGVISRALKSSAAEMGGGMVVDDVSIRRNSMHLRMSGDNVNLNEIG</sequence>
<evidence type="ECO:0000313" key="2">
    <source>
        <dbReference type="Proteomes" id="UP000645966"/>
    </source>
</evidence>
<protein>
    <submittedName>
        <fullName evidence="1">LmeA family phospholipid-binding protein</fullName>
    </submittedName>
</protein>
<proteinExistence type="predicted"/>
<evidence type="ECO:0000313" key="1">
    <source>
        <dbReference type="EMBL" id="MBI8989948.1"/>
    </source>
</evidence>
<dbReference type="EMBL" id="JAEIOS010000013">
    <property type="protein sequence ID" value="MBI8989948.1"/>
    <property type="molecule type" value="Genomic_DNA"/>
</dbReference>
<keyword evidence="2" id="KW-1185">Reference proteome</keyword>
<name>A0A934MBG4_9CORY</name>
<dbReference type="InterPro" id="IPR021373">
    <property type="entry name" value="DUF2993"/>
</dbReference>
<organism evidence="1 2">
    <name type="scientific">Corynebacterium meridianum</name>
    <dbReference type="NCBI Taxonomy" id="2765363"/>
    <lineage>
        <taxon>Bacteria</taxon>
        <taxon>Bacillati</taxon>
        <taxon>Actinomycetota</taxon>
        <taxon>Actinomycetes</taxon>
        <taxon>Mycobacteriales</taxon>
        <taxon>Corynebacteriaceae</taxon>
        <taxon>Corynebacterium</taxon>
    </lineage>
</organism>
<gene>
    <name evidence="1" type="ORF">JDV75_09295</name>
</gene>
<dbReference type="Proteomes" id="UP000645966">
    <property type="component" value="Unassembled WGS sequence"/>
</dbReference>
<dbReference type="RefSeq" id="WP_198738959.1">
    <property type="nucleotide sequence ID" value="NZ_JAEIOS010000013.1"/>
</dbReference>
<accession>A0A934MBG4</accession>
<comment type="caution">
    <text evidence="1">The sequence shown here is derived from an EMBL/GenBank/DDBJ whole genome shotgun (WGS) entry which is preliminary data.</text>
</comment>
<dbReference type="Pfam" id="PF11209">
    <property type="entry name" value="LmeA"/>
    <property type="match status" value="1"/>
</dbReference>
<reference evidence="1" key="1">
    <citation type="submission" date="2020-12" db="EMBL/GenBank/DDBJ databases">
        <title>Genome public.</title>
        <authorList>
            <person name="Sun Q."/>
        </authorList>
    </citation>
    <scope>NUCLEOTIDE SEQUENCE</scope>
    <source>
        <strain evidence="1">CCM 8863</strain>
    </source>
</reference>
<dbReference type="AlphaFoldDB" id="A0A934MBG4"/>